<dbReference type="InterPro" id="IPR014718">
    <property type="entry name" value="GH-type_carb-bd"/>
</dbReference>
<dbReference type="InterPro" id="IPR011013">
    <property type="entry name" value="Gal_mutarotase_sf_dom"/>
</dbReference>
<sequence length="417" mass="46235">MRGALRWANVRSGESKRMRSTGGTFPRRCSCAASSPRRGARSAHLPERIGWFAFARDGKVLAALETGLFALTLDEPAPGETSVRQGAIDVHRLEVVAHATGNMCFNDGRCDRLGRFWAGTFQDQDVVEIESGASRLLFAPQAGGRLLSWRLDGASVIHWPDAADWNHPAAVRGGNPLLFPFVGRHRVNGEIGWWRDDQGVVRAVPLHGFARDLLFTAQVSPQGDAVCMTLTDTEATRAVYPFGFRFEAAYRLVDEATLDVELTTGNTGATRLPYYAGHHFYFTFPHARRGDSTLTLLRTVARHQRPDGTITDPVEGARRYTFDDAQILDRFHCLDGAPEAPVRIDIPASRRIIEIDLQRPESAPWYAVTSWTETLQSDFYCVEPWLGLPDAIHNGLGLRWLEPGQTETAALRISLSA</sequence>
<dbReference type="PANTHER" id="PTHR11122:SF13">
    <property type="entry name" value="GLUCOSE-6-PHOSPHATE 1-EPIMERASE"/>
    <property type="match status" value="1"/>
</dbReference>
<accession>A0ABW0JFM2</accession>
<dbReference type="EMBL" id="JBHSMP010000038">
    <property type="protein sequence ID" value="MFC5431740.1"/>
    <property type="molecule type" value="Genomic_DNA"/>
</dbReference>
<gene>
    <name evidence="1" type="ORF">ACFPTO_23535</name>
</gene>
<evidence type="ECO:0000313" key="1">
    <source>
        <dbReference type="EMBL" id="MFC5431740.1"/>
    </source>
</evidence>
<dbReference type="SUPFAM" id="SSF74650">
    <property type="entry name" value="Galactose mutarotase-like"/>
    <property type="match status" value="1"/>
</dbReference>
<organism evidence="1 2">
    <name type="scientific">Paraburkholderia denitrificans</name>
    <dbReference type="NCBI Taxonomy" id="694025"/>
    <lineage>
        <taxon>Bacteria</taxon>
        <taxon>Pseudomonadati</taxon>
        <taxon>Pseudomonadota</taxon>
        <taxon>Betaproteobacteria</taxon>
        <taxon>Burkholderiales</taxon>
        <taxon>Burkholderiaceae</taxon>
        <taxon>Paraburkholderia</taxon>
    </lineage>
</organism>
<keyword evidence="2" id="KW-1185">Reference proteome</keyword>
<dbReference type="SUPFAM" id="SSF63829">
    <property type="entry name" value="Calcium-dependent phosphotriesterase"/>
    <property type="match status" value="1"/>
</dbReference>
<name>A0ABW0JFM2_9BURK</name>
<protein>
    <submittedName>
        <fullName evidence="1">SMP-30/gluconolactonase/LRE family protein</fullName>
    </submittedName>
</protein>
<dbReference type="Pfam" id="PF01263">
    <property type="entry name" value="Aldose_epim"/>
    <property type="match status" value="1"/>
</dbReference>
<evidence type="ECO:0000313" key="2">
    <source>
        <dbReference type="Proteomes" id="UP001596103"/>
    </source>
</evidence>
<proteinExistence type="predicted"/>
<dbReference type="PANTHER" id="PTHR11122">
    <property type="entry name" value="APOSPORY-ASSOCIATED PROTEIN C-RELATED"/>
    <property type="match status" value="1"/>
</dbReference>
<reference evidence="2" key="1">
    <citation type="journal article" date="2019" name="Int. J. Syst. Evol. Microbiol.">
        <title>The Global Catalogue of Microorganisms (GCM) 10K type strain sequencing project: providing services to taxonomists for standard genome sequencing and annotation.</title>
        <authorList>
            <consortium name="The Broad Institute Genomics Platform"/>
            <consortium name="The Broad Institute Genome Sequencing Center for Infectious Disease"/>
            <person name="Wu L."/>
            <person name="Ma J."/>
        </authorList>
    </citation>
    <scope>NUCLEOTIDE SEQUENCE [LARGE SCALE GENOMIC DNA]</scope>
    <source>
        <strain evidence="2">CCUG 56042</strain>
    </source>
</reference>
<dbReference type="Gene3D" id="2.70.98.10">
    <property type="match status" value="1"/>
</dbReference>
<comment type="caution">
    <text evidence="1">The sequence shown here is derived from an EMBL/GenBank/DDBJ whole genome shotgun (WGS) entry which is preliminary data.</text>
</comment>
<dbReference type="RefSeq" id="WP_377715205.1">
    <property type="nucleotide sequence ID" value="NZ_JBHSMP010000038.1"/>
</dbReference>
<dbReference type="InterPro" id="IPR008183">
    <property type="entry name" value="Aldose_1/G6P_1-epimerase"/>
</dbReference>
<dbReference type="Proteomes" id="UP001596103">
    <property type="component" value="Unassembled WGS sequence"/>
</dbReference>